<feature type="compositionally biased region" description="Basic and acidic residues" evidence="2">
    <location>
        <begin position="139"/>
        <end position="148"/>
    </location>
</feature>
<keyword evidence="4" id="KW-0675">Receptor</keyword>
<dbReference type="Proteomes" id="UP000053815">
    <property type="component" value="Unassembled WGS sequence"/>
</dbReference>
<organism evidence="4">
    <name type="scientific">Mucor ambiguus</name>
    <dbReference type="NCBI Taxonomy" id="91626"/>
    <lineage>
        <taxon>Eukaryota</taxon>
        <taxon>Fungi</taxon>
        <taxon>Fungi incertae sedis</taxon>
        <taxon>Mucoromycota</taxon>
        <taxon>Mucoromycotina</taxon>
        <taxon>Mucoromycetes</taxon>
        <taxon>Mucorales</taxon>
        <taxon>Mucorineae</taxon>
        <taxon>Mucoraceae</taxon>
        <taxon>Mucor</taxon>
    </lineage>
</organism>
<evidence type="ECO:0000256" key="1">
    <source>
        <dbReference type="SAM" id="Coils"/>
    </source>
</evidence>
<dbReference type="EMBL" id="DF836314">
    <property type="protein sequence ID" value="GAN02606.1"/>
    <property type="molecule type" value="Genomic_DNA"/>
</dbReference>
<dbReference type="OrthoDB" id="2159131at2759"/>
<keyword evidence="5" id="KW-1185">Reference proteome</keyword>
<protein>
    <submittedName>
        <fullName evidence="4">Leukocyte receptor cluster (LRC) member 1</fullName>
    </submittedName>
</protein>
<feature type="coiled-coil region" evidence="1">
    <location>
        <begin position="17"/>
        <end position="44"/>
    </location>
</feature>
<dbReference type="InterPro" id="IPR039875">
    <property type="entry name" value="LENG1-like"/>
</dbReference>
<name>A0A0C9M1Z7_9FUNG</name>
<feature type="compositionally biased region" description="Basic and acidic residues" evidence="2">
    <location>
        <begin position="215"/>
        <end position="255"/>
    </location>
</feature>
<sequence>MNILHHKSWHVYNKDNVERVRKDEAEAEAEAKKKQDRVILAESEARLDLLRKRANANLPIVQDKQETKRIEHVNLFQDLEDKHNANSTNPDHEAEQKAKDEKWEKQITMYLDKGTEKAPWYAKPSAQRQDKYIDQHVFKRNHENNDNPHRRKRKPLEINDDPLDYITKTLSKRDEKRRSKREHKPSCSSSDKKKKRHSHSHNHSKSSEKSTTSIEELRAKRLERERSEQSRLKSLYLHDGEDAQEEKLELDDRKRGYNSQFNREETSKAQDHRRKKLRFQQEYN</sequence>
<dbReference type="PANTHER" id="PTHR22093:SF0">
    <property type="entry name" value="LEUKOCYTE RECEPTOR CLUSTER MEMBER 1"/>
    <property type="match status" value="1"/>
</dbReference>
<dbReference type="Pfam" id="PF10197">
    <property type="entry name" value="Cir_N"/>
    <property type="match status" value="1"/>
</dbReference>
<evidence type="ECO:0000256" key="2">
    <source>
        <dbReference type="SAM" id="MobiDB-lite"/>
    </source>
</evidence>
<accession>A0A0C9M1Z7</accession>
<dbReference type="InterPro" id="IPR019339">
    <property type="entry name" value="CIR_N_dom"/>
</dbReference>
<dbReference type="PANTHER" id="PTHR22093">
    <property type="entry name" value="LEUKOCYTE RECEPTOR CLUSTER LRC MEMBER 1"/>
    <property type="match status" value="1"/>
</dbReference>
<proteinExistence type="predicted"/>
<feature type="region of interest" description="Disordered" evidence="2">
    <location>
        <begin position="139"/>
        <end position="284"/>
    </location>
</feature>
<feature type="compositionally biased region" description="Basic residues" evidence="2">
    <location>
        <begin position="192"/>
        <end position="204"/>
    </location>
</feature>
<evidence type="ECO:0000313" key="5">
    <source>
        <dbReference type="Proteomes" id="UP000053815"/>
    </source>
</evidence>
<reference evidence="4" key="1">
    <citation type="submission" date="2014-09" db="EMBL/GenBank/DDBJ databases">
        <title>Draft genome sequence of an oleaginous Mucoromycotina fungus Mucor ambiguus NBRC6742.</title>
        <authorList>
            <person name="Takeda I."/>
            <person name="Yamane N."/>
            <person name="Morita T."/>
            <person name="Tamano K."/>
            <person name="Machida M."/>
            <person name="Baker S."/>
            <person name="Koike H."/>
        </authorList>
    </citation>
    <scope>NUCLEOTIDE SEQUENCE</scope>
    <source>
        <strain evidence="4">NBRC 6742</strain>
    </source>
</reference>
<feature type="domain" description="CBF1-interacting co-repressor CIR N-terminal" evidence="3">
    <location>
        <begin position="8"/>
        <end position="44"/>
    </location>
</feature>
<evidence type="ECO:0000259" key="3">
    <source>
        <dbReference type="SMART" id="SM01083"/>
    </source>
</evidence>
<feature type="region of interest" description="Disordered" evidence="2">
    <location>
        <begin position="79"/>
        <end position="102"/>
    </location>
</feature>
<gene>
    <name evidence="4" type="ORF">MAM1_0025c02050</name>
</gene>
<keyword evidence="1" id="KW-0175">Coiled coil</keyword>
<evidence type="ECO:0000313" key="4">
    <source>
        <dbReference type="EMBL" id="GAN02606.1"/>
    </source>
</evidence>
<dbReference type="SMART" id="SM01083">
    <property type="entry name" value="Cir_N"/>
    <property type="match status" value="1"/>
</dbReference>
<dbReference type="STRING" id="91626.A0A0C9M1Z7"/>
<dbReference type="AlphaFoldDB" id="A0A0C9M1Z7"/>